<evidence type="ECO:0000256" key="2">
    <source>
        <dbReference type="ARBA" id="ARBA00023268"/>
    </source>
</evidence>
<comment type="caution">
    <text evidence="5">The sequence shown here is derived from an EMBL/GenBank/DDBJ whole genome shotgun (WGS) entry which is preliminary data.</text>
</comment>
<evidence type="ECO:0000256" key="3">
    <source>
        <dbReference type="PROSITE-ProRule" id="PRU01363"/>
    </source>
</evidence>
<proteinExistence type="predicted"/>
<feature type="domain" description="PKS/mFAS DH" evidence="4">
    <location>
        <begin position="1"/>
        <end position="160"/>
    </location>
</feature>
<dbReference type="PANTHER" id="PTHR43775:SF51">
    <property type="entry name" value="INACTIVE PHENOLPHTHIOCEROL SYNTHESIS POLYKETIDE SYNTHASE TYPE I PKS1-RELATED"/>
    <property type="match status" value="1"/>
</dbReference>
<dbReference type="InterPro" id="IPR049900">
    <property type="entry name" value="PKS_mFAS_DH"/>
</dbReference>
<dbReference type="InterPro" id="IPR042104">
    <property type="entry name" value="PKS_dehydratase_sf"/>
</dbReference>
<accession>A0ABT0V0X0</accession>
<keyword evidence="1" id="KW-0808">Transferase</keyword>
<keyword evidence="6" id="KW-1185">Reference proteome</keyword>
<protein>
    <submittedName>
        <fullName evidence="5">Polyketide synthase dehydratase domain-containing protein</fullName>
    </submittedName>
</protein>
<dbReference type="PANTHER" id="PTHR43775">
    <property type="entry name" value="FATTY ACID SYNTHASE"/>
    <property type="match status" value="1"/>
</dbReference>
<dbReference type="Proteomes" id="UP001431429">
    <property type="component" value="Unassembled WGS sequence"/>
</dbReference>
<feature type="region of interest" description="N-terminal hotdog fold" evidence="3">
    <location>
        <position position="1"/>
    </location>
</feature>
<sequence>MGWADSAVWPPAGATALSVDGLYDDLAERGYSYGAAFQGLSAVWREGETLYAEVSLPVEDVIGSTADAVVGYGIHPVLLDAALHPVVAVGPERGGDQVLLPFAWSGVRLHAVGARALRVQIMPSGSGVGGLRVRLADLAGRLVAEVDSLAMRPITMGQLARAAGSGGGDELFRLAWSSVPGADVVEAGRVAFVGRVVPEALVSSLPDAVAVECYPELAGLLADDTAPLPDLVIATGLLEHLSSPVGEDVPGSAR</sequence>
<comment type="caution">
    <text evidence="3">Lacks conserved residue(s) required for the propagation of feature annotation.</text>
</comment>
<feature type="region of interest" description="C-terminal hotdog fold" evidence="3">
    <location>
        <begin position="14"/>
        <end position="160"/>
    </location>
</feature>
<evidence type="ECO:0000259" key="4">
    <source>
        <dbReference type="PROSITE" id="PS52019"/>
    </source>
</evidence>
<dbReference type="InterPro" id="IPR049551">
    <property type="entry name" value="PKS_DH_C"/>
</dbReference>
<gene>
    <name evidence="5" type="ORF">NBG84_39760</name>
</gene>
<reference evidence="5" key="1">
    <citation type="submission" date="2022-06" db="EMBL/GenBank/DDBJ databases">
        <title>Genome public.</title>
        <authorList>
            <person name="Sun Q."/>
        </authorList>
    </citation>
    <scope>NUCLEOTIDE SEQUENCE</scope>
    <source>
        <strain evidence="5">CWNU-1</strain>
    </source>
</reference>
<evidence type="ECO:0000313" key="6">
    <source>
        <dbReference type="Proteomes" id="UP001431429"/>
    </source>
</evidence>
<dbReference type="Gene3D" id="3.10.129.110">
    <property type="entry name" value="Polyketide synthase dehydratase"/>
    <property type="match status" value="1"/>
</dbReference>
<evidence type="ECO:0000256" key="1">
    <source>
        <dbReference type="ARBA" id="ARBA00022679"/>
    </source>
</evidence>
<dbReference type="InterPro" id="IPR050091">
    <property type="entry name" value="PKS_NRPS_Biosynth_Enz"/>
</dbReference>
<dbReference type="Pfam" id="PF14765">
    <property type="entry name" value="PS-DH"/>
    <property type="match status" value="1"/>
</dbReference>
<name>A0ABT0V0X0_9ACTN</name>
<evidence type="ECO:0000313" key="5">
    <source>
        <dbReference type="EMBL" id="MCM2394337.1"/>
    </source>
</evidence>
<feature type="non-terminal residue" evidence="5">
    <location>
        <position position="254"/>
    </location>
</feature>
<dbReference type="EMBL" id="JAMQAW010000112">
    <property type="protein sequence ID" value="MCM2394337.1"/>
    <property type="molecule type" value="Genomic_DNA"/>
</dbReference>
<dbReference type="PROSITE" id="PS52019">
    <property type="entry name" value="PKS_MFAS_DH"/>
    <property type="match status" value="1"/>
</dbReference>
<keyword evidence="2" id="KW-0511">Multifunctional enzyme</keyword>
<organism evidence="5 6">
    <name type="scientific">Streptomyces albipurpureus</name>
    <dbReference type="NCBI Taxonomy" id="2897419"/>
    <lineage>
        <taxon>Bacteria</taxon>
        <taxon>Bacillati</taxon>
        <taxon>Actinomycetota</taxon>
        <taxon>Actinomycetes</taxon>
        <taxon>Kitasatosporales</taxon>
        <taxon>Streptomycetaceae</taxon>
        <taxon>Streptomyces</taxon>
    </lineage>
</organism>